<evidence type="ECO:0000313" key="1">
    <source>
        <dbReference type="EMBL" id="MFC5846690.1"/>
    </source>
</evidence>
<dbReference type="EMBL" id="JBHSOH010000001">
    <property type="protein sequence ID" value="MFC5846690.1"/>
    <property type="molecule type" value="Genomic_DNA"/>
</dbReference>
<gene>
    <name evidence="1" type="ORF">ACFPQ6_00065</name>
</gene>
<name>A0ABW1DEM2_9DEIO</name>
<comment type="caution">
    <text evidence="1">The sequence shown here is derived from an EMBL/GenBank/DDBJ whole genome shotgun (WGS) entry which is preliminary data.</text>
</comment>
<evidence type="ECO:0000313" key="2">
    <source>
        <dbReference type="Proteomes" id="UP001595979"/>
    </source>
</evidence>
<accession>A0ABW1DEM2</accession>
<reference evidence="2" key="1">
    <citation type="journal article" date="2019" name="Int. J. Syst. Evol. Microbiol.">
        <title>The Global Catalogue of Microorganisms (GCM) 10K type strain sequencing project: providing services to taxonomists for standard genome sequencing and annotation.</title>
        <authorList>
            <consortium name="The Broad Institute Genomics Platform"/>
            <consortium name="The Broad Institute Genome Sequencing Center for Infectious Disease"/>
            <person name="Wu L."/>
            <person name="Ma J."/>
        </authorList>
    </citation>
    <scope>NUCLEOTIDE SEQUENCE [LARGE SCALE GENOMIC DNA]</scope>
    <source>
        <strain evidence="2">CGMCC 1.15053</strain>
    </source>
</reference>
<dbReference type="RefSeq" id="WP_380044929.1">
    <property type="nucleotide sequence ID" value="NZ_JBHSOH010000001.1"/>
</dbReference>
<proteinExistence type="predicted"/>
<sequence length="104" mass="12531">MKRMKKTVRRQRRLWDREMKRRYGQMGWMLRGTRVPQRHMARYDALERTAAYVSWLETLYFPGDMGQRPATWETFYQVRQGRQACFLLAGVHLATARRAHRGAL</sequence>
<dbReference type="Proteomes" id="UP001595979">
    <property type="component" value="Unassembled WGS sequence"/>
</dbReference>
<keyword evidence="2" id="KW-1185">Reference proteome</keyword>
<protein>
    <submittedName>
        <fullName evidence="1">Uncharacterized protein</fullName>
    </submittedName>
</protein>
<organism evidence="1 2">
    <name type="scientific">Deinococcus petrolearius</name>
    <dbReference type="NCBI Taxonomy" id="1751295"/>
    <lineage>
        <taxon>Bacteria</taxon>
        <taxon>Thermotogati</taxon>
        <taxon>Deinococcota</taxon>
        <taxon>Deinococci</taxon>
        <taxon>Deinococcales</taxon>
        <taxon>Deinococcaceae</taxon>
        <taxon>Deinococcus</taxon>
    </lineage>
</organism>